<accession>A0A7I8K8Y2</accession>
<reference evidence="1" key="1">
    <citation type="submission" date="2020-02" db="EMBL/GenBank/DDBJ databases">
        <authorList>
            <person name="Scholz U."/>
            <person name="Mascher M."/>
            <person name="Fiebig A."/>
        </authorList>
    </citation>
    <scope>NUCLEOTIDE SEQUENCE</scope>
</reference>
<gene>
    <name evidence="1" type="ORF">SI8410_04004824</name>
</gene>
<dbReference type="OrthoDB" id="1899721at2759"/>
<protein>
    <submittedName>
        <fullName evidence="1">Uncharacterized protein</fullName>
    </submittedName>
</protein>
<evidence type="ECO:0000313" key="2">
    <source>
        <dbReference type="Proteomes" id="UP000663760"/>
    </source>
</evidence>
<evidence type="ECO:0000313" key="1">
    <source>
        <dbReference type="EMBL" id="CAA7394163.1"/>
    </source>
</evidence>
<dbReference type="Proteomes" id="UP000663760">
    <property type="component" value="Chromosome 4"/>
</dbReference>
<proteinExistence type="predicted"/>
<organism evidence="1 2">
    <name type="scientific">Spirodela intermedia</name>
    <name type="common">Intermediate duckweed</name>
    <dbReference type="NCBI Taxonomy" id="51605"/>
    <lineage>
        <taxon>Eukaryota</taxon>
        <taxon>Viridiplantae</taxon>
        <taxon>Streptophyta</taxon>
        <taxon>Embryophyta</taxon>
        <taxon>Tracheophyta</taxon>
        <taxon>Spermatophyta</taxon>
        <taxon>Magnoliopsida</taxon>
        <taxon>Liliopsida</taxon>
        <taxon>Araceae</taxon>
        <taxon>Lemnoideae</taxon>
        <taxon>Spirodela</taxon>
    </lineage>
</organism>
<name>A0A7I8K8Y2_SPIIN</name>
<dbReference type="AlphaFoldDB" id="A0A7I8K8Y2"/>
<sequence>MYITPPTVVAKAPILIIIRIKRLLMKTTSNYIMKNKYLDLPWPFQLKDSTFPCCPSADRGNAYYFIANPRENEGTLPTSISKEEIQKMSERRKARGALLLFFVDRVALPHSTRPAFFTNLYNRCHRDSQLYYRRNKETGDDLAPDIRRCGKSSCEKRKNHQKTTIVREGFHRKIPWFWQTDHNYRYLGAYRWNERNTNS</sequence>
<dbReference type="EMBL" id="LR746267">
    <property type="protein sequence ID" value="CAA7394163.1"/>
    <property type="molecule type" value="Genomic_DNA"/>
</dbReference>
<keyword evidence="2" id="KW-1185">Reference proteome</keyword>